<evidence type="ECO:0000313" key="2">
    <source>
        <dbReference type="Proteomes" id="UP001144978"/>
    </source>
</evidence>
<reference evidence="1" key="1">
    <citation type="submission" date="2022-08" db="EMBL/GenBank/DDBJ databases">
        <title>Genome Sequence of Pycnoporus sanguineus.</title>
        <authorList>
            <person name="Buettner E."/>
        </authorList>
    </citation>
    <scope>NUCLEOTIDE SEQUENCE</scope>
    <source>
        <strain evidence="1">CG-C14</strain>
    </source>
</reference>
<organism evidence="1 2">
    <name type="scientific">Trametes sanguinea</name>
    <dbReference type="NCBI Taxonomy" id="158606"/>
    <lineage>
        <taxon>Eukaryota</taxon>
        <taxon>Fungi</taxon>
        <taxon>Dikarya</taxon>
        <taxon>Basidiomycota</taxon>
        <taxon>Agaricomycotina</taxon>
        <taxon>Agaricomycetes</taxon>
        <taxon>Polyporales</taxon>
        <taxon>Polyporaceae</taxon>
        <taxon>Trametes</taxon>
    </lineage>
</organism>
<proteinExistence type="predicted"/>
<accession>A0ACC1Q8C5</accession>
<dbReference type="Proteomes" id="UP001144978">
    <property type="component" value="Unassembled WGS sequence"/>
</dbReference>
<dbReference type="EMBL" id="JANSHE010000138">
    <property type="protein sequence ID" value="KAJ3015909.1"/>
    <property type="molecule type" value="Genomic_DNA"/>
</dbReference>
<sequence length="149" mass="15865">MSSPFPSRSTIRDGHTGHSGQPAHAPQAPEQYASGNGPYAADSAVLGSPLNSQLLPNEQEGDSTPDLGGDFARQRFPGPLALASAEQIGNRRNALSEFEARRDRASNATTRPIPSQDPGVQDYREKTRAQDVSPPGEHGLQEKLGIVLL</sequence>
<name>A0ACC1Q8C5_9APHY</name>
<gene>
    <name evidence="1" type="ORF">NUW54_g926</name>
</gene>
<protein>
    <submittedName>
        <fullName evidence="1">Uncharacterized protein</fullName>
    </submittedName>
</protein>
<evidence type="ECO:0000313" key="1">
    <source>
        <dbReference type="EMBL" id="KAJ3015909.1"/>
    </source>
</evidence>
<keyword evidence="2" id="KW-1185">Reference proteome</keyword>
<comment type="caution">
    <text evidence="1">The sequence shown here is derived from an EMBL/GenBank/DDBJ whole genome shotgun (WGS) entry which is preliminary data.</text>
</comment>